<protein>
    <submittedName>
        <fullName evidence="11">Transcriptional repressor</fullName>
    </submittedName>
</protein>
<accession>A0ABQ3YU91</accession>
<dbReference type="SUPFAM" id="SSF46785">
    <property type="entry name" value="Winged helix' DNA-binding domain"/>
    <property type="match status" value="1"/>
</dbReference>
<proteinExistence type="inferred from homology"/>
<dbReference type="PANTHER" id="PTHR33202">
    <property type="entry name" value="ZINC UPTAKE REGULATION PROTEIN"/>
    <property type="match status" value="1"/>
</dbReference>
<keyword evidence="5" id="KW-0479">Metal-binding</keyword>
<evidence type="ECO:0000256" key="9">
    <source>
        <dbReference type="ARBA" id="ARBA00023125"/>
    </source>
</evidence>
<keyword evidence="3" id="KW-0963">Cytoplasm</keyword>
<dbReference type="Pfam" id="PF01475">
    <property type="entry name" value="FUR"/>
    <property type="match status" value="1"/>
</dbReference>
<sequence>MTPDFEAQLRSASLRVTRPRLAVLTALRDHKHIDTDTVIELVRAEHPTVSHQAVYDVLRALTDAGLVRRIQPAGATARYESRVADNHHHVVCRSCGAIADIDCAAGHSPCLTAPDDHGYVIDEAEVVYWGICPACATSSKPSSSGSLEGNR</sequence>
<evidence type="ECO:0000256" key="8">
    <source>
        <dbReference type="ARBA" id="ARBA00023015"/>
    </source>
</evidence>
<dbReference type="RefSeq" id="WP_203726789.1">
    <property type="nucleotide sequence ID" value="NZ_BAAATX010000025.1"/>
</dbReference>
<dbReference type="CDD" id="cd07153">
    <property type="entry name" value="Fur_like"/>
    <property type="match status" value="1"/>
</dbReference>
<gene>
    <name evidence="11" type="primary">fur</name>
    <name evidence="11" type="ORF">Adu01nite_25250</name>
</gene>
<dbReference type="Gene3D" id="3.30.1490.190">
    <property type="match status" value="1"/>
</dbReference>
<evidence type="ECO:0000256" key="2">
    <source>
        <dbReference type="ARBA" id="ARBA00007957"/>
    </source>
</evidence>
<keyword evidence="7" id="KW-0408">Iron</keyword>
<dbReference type="Gene3D" id="1.10.10.10">
    <property type="entry name" value="Winged helix-like DNA-binding domain superfamily/Winged helix DNA-binding domain"/>
    <property type="match status" value="1"/>
</dbReference>
<keyword evidence="10" id="KW-0804">Transcription</keyword>
<keyword evidence="12" id="KW-1185">Reference proteome</keyword>
<comment type="caution">
    <text evidence="11">The sequence shown here is derived from an EMBL/GenBank/DDBJ whole genome shotgun (WGS) entry which is preliminary data.</text>
</comment>
<comment type="similarity">
    <text evidence="2">Belongs to the Fur family.</text>
</comment>
<dbReference type="InterPro" id="IPR036390">
    <property type="entry name" value="WH_DNA-bd_sf"/>
</dbReference>
<dbReference type="InterPro" id="IPR002481">
    <property type="entry name" value="FUR"/>
</dbReference>
<evidence type="ECO:0000256" key="6">
    <source>
        <dbReference type="ARBA" id="ARBA00022833"/>
    </source>
</evidence>
<keyword evidence="9" id="KW-0238">DNA-binding</keyword>
<evidence type="ECO:0000256" key="1">
    <source>
        <dbReference type="ARBA" id="ARBA00004496"/>
    </source>
</evidence>
<evidence type="ECO:0000313" key="12">
    <source>
        <dbReference type="Proteomes" id="UP000637628"/>
    </source>
</evidence>
<dbReference type="EMBL" id="BOML01000021">
    <property type="protein sequence ID" value="GIE01175.1"/>
    <property type="molecule type" value="Genomic_DNA"/>
</dbReference>
<organism evidence="11 12">
    <name type="scientific">Paractinoplanes durhamensis</name>
    <dbReference type="NCBI Taxonomy" id="113563"/>
    <lineage>
        <taxon>Bacteria</taxon>
        <taxon>Bacillati</taxon>
        <taxon>Actinomycetota</taxon>
        <taxon>Actinomycetes</taxon>
        <taxon>Micromonosporales</taxon>
        <taxon>Micromonosporaceae</taxon>
        <taxon>Paractinoplanes</taxon>
    </lineage>
</organism>
<evidence type="ECO:0000256" key="5">
    <source>
        <dbReference type="ARBA" id="ARBA00022723"/>
    </source>
</evidence>
<evidence type="ECO:0000256" key="3">
    <source>
        <dbReference type="ARBA" id="ARBA00022490"/>
    </source>
</evidence>
<evidence type="ECO:0000313" key="11">
    <source>
        <dbReference type="EMBL" id="GIE01175.1"/>
    </source>
</evidence>
<keyword evidence="8" id="KW-0805">Transcription regulation</keyword>
<comment type="subcellular location">
    <subcellularLocation>
        <location evidence="1">Cytoplasm</location>
    </subcellularLocation>
</comment>
<reference evidence="11 12" key="1">
    <citation type="submission" date="2021-01" db="EMBL/GenBank/DDBJ databases">
        <title>Whole genome shotgun sequence of Actinoplanes durhamensis NBRC 14914.</title>
        <authorList>
            <person name="Komaki H."/>
            <person name="Tamura T."/>
        </authorList>
    </citation>
    <scope>NUCLEOTIDE SEQUENCE [LARGE SCALE GENOMIC DNA]</scope>
    <source>
        <strain evidence="11 12">NBRC 14914</strain>
    </source>
</reference>
<evidence type="ECO:0000256" key="10">
    <source>
        <dbReference type="ARBA" id="ARBA00023163"/>
    </source>
</evidence>
<keyword evidence="6" id="KW-0862">Zinc</keyword>
<evidence type="ECO:0000256" key="4">
    <source>
        <dbReference type="ARBA" id="ARBA00022491"/>
    </source>
</evidence>
<dbReference type="PANTHER" id="PTHR33202:SF18">
    <property type="entry name" value="TRANSCRIPTIONAL REGULATOR FURA"/>
    <property type="match status" value="1"/>
</dbReference>
<name>A0ABQ3YU91_9ACTN</name>
<dbReference type="InterPro" id="IPR043135">
    <property type="entry name" value="Fur_C"/>
</dbReference>
<evidence type="ECO:0000256" key="7">
    <source>
        <dbReference type="ARBA" id="ARBA00023004"/>
    </source>
</evidence>
<dbReference type="Proteomes" id="UP000637628">
    <property type="component" value="Unassembled WGS sequence"/>
</dbReference>
<dbReference type="InterPro" id="IPR036388">
    <property type="entry name" value="WH-like_DNA-bd_sf"/>
</dbReference>
<keyword evidence="4" id="KW-0678">Repressor</keyword>